<gene>
    <name evidence="2" type="ORF">Cadr_000009910</name>
</gene>
<accession>A0A5N4DX90</accession>
<dbReference type="EMBL" id="JWIN03000008">
    <property type="protein sequence ID" value="KAB1275762.1"/>
    <property type="molecule type" value="Genomic_DNA"/>
</dbReference>
<feature type="region of interest" description="Disordered" evidence="1">
    <location>
        <begin position="41"/>
        <end position="83"/>
    </location>
</feature>
<keyword evidence="3" id="KW-1185">Reference proteome</keyword>
<name>A0A5N4DX90_CAMDR</name>
<dbReference type="AlphaFoldDB" id="A0A5N4DX90"/>
<sequence length="83" mass="9640">MMHERTGKAERLQSPQYDRSRVLDGWGLEENKAREVSRHQIMEGNACEGKKKKKKVDLEEESSAEHLAKKSVTDPDEWNTRSQ</sequence>
<comment type="caution">
    <text evidence="2">The sequence shown here is derived from an EMBL/GenBank/DDBJ whole genome shotgun (WGS) entry which is preliminary data.</text>
</comment>
<protein>
    <submittedName>
        <fullName evidence="2">Uncharacterized protein</fullName>
    </submittedName>
</protein>
<proteinExistence type="predicted"/>
<evidence type="ECO:0000256" key="1">
    <source>
        <dbReference type="SAM" id="MobiDB-lite"/>
    </source>
</evidence>
<reference evidence="2 3" key="1">
    <citation type="journal article" date="2019" name="Mol. Ecol. Resour.">
        <title>Improving Illumina assemblies with Hi-C and long reads: an example with the North African dromedary.</title>
        <authorList>
            <person name="Elbers J.P."/>
            <person name="Rogers M.F."/>
            <person name="Perelman P.L."/>
            <person name="Proskuryakova A.A."/>
            <person name="Serdyukova N.A."/>
            <person name="Johnson W.E."/>
            <person name="Horin P."/>
            <person name="Corander J."/>
            <person name="Murphy D."/>
            <person name="Burger P.A."/>
        </authorList>
    </citation>
    <scope>NUCLEOTIDE SEQUENCE [LARGE SCALE GENOMIC DNA]</scope>
    <source>
        <strain evidence="2">Drom800</strain>
        <tissue evidence="2">Blood</tissue>
    </source>
</reference>
<evidence type="ECO:0000313" key="2">
    <source>
        <dbReference type="EMBL" id="KAB1275762.1"/>
    </source>
</evidence>
<organism evidence="2 3">
    <name type="scientific">Camelus dromedarius</name>
    <name type="common">Dromedary</name>
    <name type="synonym">Arabian camel</name>
    <dbReference type="NCBI Taxonomy" id="9838"/>
    <lineage>
        <taxon>Eukaryota</taxon>
        <taxon>Metazoa</taxon>
        <taxon>Chordata</taxon>
        <taxon>Craniata</taxon>
        <taxon>Vertebrata</taxon>
        <taxon>Euteleostomi</taxon>
        <taxon>Mammalia</taxon>
        <taxon>Eutheria</taxon>
        <taxon>Laurasiatheria</taxon>
        <taxon>Artiodactyla</taxon>
        <taxon>Tylopoda</taxon>
        <taxon>Camelidae</taxon>
        <taxon>Camelus</taxon>
    </lineage>
</organism>
<evidence type="ECO:0000313" key="3">
    <source>
        <dbReference type="Proteomes" id="UP000299084"/>
    </source>
</evidence>
<dbReference type="Proteomes" id="UP000299084">
    <property type="component" value="Unassembled WGS sequence"/>
</dbReference>
<feature type="compositionally biased region" description="Basic and acidic residues" evidence="1">
    <location>
        <begin position="63"/>
        <end position="73"/>
    </location>
</feature>